<feature type="compositionally biased region" description="Basic and acidic residues" evidence="2">
    <location>
        <begin position="226"/>
        <end position="240"/>
    </location>
</feature>
<protein>
    <recommendedName>
        <fullName evidence="3">Zn(2)-C6 fungal-type domain-containing protein</fullName>
    </recommendedName>
</protein>
<evidence type="ECO:0000259" key="3">
    <source>
        <dbReference type="PROSITE" id="PS50048"/>
    </source>
</evidence>
<dbReference type="InterPro" id="IPR001138">
    <property type="entry name" value="Zn2Cys6_DnaBD"/>
</dbReference>
<dbReference type="EMBL" id="MU005778">
    <property type="protein sequence ID" value="KAF2705501.1"/>
    <property type="molecule type" value="Genomic_DNA"/>
</dbReference>
<dbReference type="OrthoDB" id="10582539at2759"/>
<keyword evidence="5" id="KW-1185">Reference proteome</keyword>
<dbReference type="SUPFAM" id="SSF57701">
    <property type="entry name" value="Zn2/Cys6 DNA-binding domain"/>
    <property type="match status" value="1"/>
</dbReference>
<dbReference type="Pfam" id="PF00172">
    <property type="entry name" value="Zn_clus"/>
    <property type="match status" value="1"/>
</dbReference>
<dbReference type="GO" id="GO:0008270">
    <property type="term" value="F:zinc ion binding"/>
    <property type="evidence" value="ECO:0007669"/>
    <property type="project" value="InterPro"/>
</dbReference>
<name>A0A6G1JZ64_9PLEO</name>
<feature type="compositionally biased region" description="Basic and acidic residues" evidence="2">
    <location>
        <begin position="11"/>
        <end position="21"/>
    </location>
</feature>
<dbReference type="Gene3D" id="4.10.240.10">
    <property type="entry name" value="Zn(2)-C6 fungal-type DNA-binding domain"/>
    <property type="match status" value="1"/>
</dbReference>
<feature type="compositionally biased region" description="Acidic residues" evidence="2">
    <location>
        <begin position="215"/>
        <end position="225"/>
    </location>
</feature>
<feature type="compositionally biased region" description="Basic residues" evidence="2">
    <location>
        <begin position="1"/>
        <end position="10"/>
    </location>
</feature>
<dbReference type="AlphaFoldDB" id="A0A6G1JZ64"/>
<dbReference type="Proteomes" id="UP000799428">
    <property type="component" value="Unassembled WGS sequence"/>
</dbReference>
<feature type="domain" description="Zn(2)-C6 fungal-type" evidence="3">
    <location>
        <begin position="63"/>
        <end position="93"/>
    </location>
</feature>
<reference evidence="4" key="1">
    <citation type="journal article" date="2020" name="Stud. Mycol.">
        <title>101 Dothideomycetes genomes: a test case for predicting lifestyles and emergence of pathogens.</title>
        <authorList>
            <person name="Haridas S."/>
            <person name="Albert R."/>
            <person name="Binder M."/>
            <person name="Bloem J."/>
            <person name="Labutti K."/>
            <person name="Salamov A."/>
            <person name="Andreopoulos B."/>
            <person name="Baker S."/>
            <person name="Barry K."/>
            <person name="Bills G."/>
            <person name="Bluhm B."/>
            <person name="Cannon C."/>
            <person name="Castanera R."/>
            <person name="Culley D."/>
            <person name="Daum C."/>
            <person name="Ezra D."/>
            <person name="Gonzalez J."/>
            <person name="Henrissat B."/>
            <person name="Kuo A."/>
            <person name="Liang C."/>
            <person name="Lipzen A."/>
            <person name="Lutzoni F."/>
            <person name="Magnuson J."/>
            <person name="Mondo S."/>
            <person name="Nolan M."/>
            <person name="Ohm R."/>
            <person name="Pangilinan J."/>
            <person name="Park H.-J."/>
            <person name="Ramirez L."/>
            <person name="Alfaro M."/>
            <person name="Sun H."/>
            <person name="Tritt A."/>
            <person name="Yoshinaga Y."/>
            <person name="Zwiers L.-H."/>
            <person name="Turgeon B."/>
            <person name="Goodwin S."/>
            <person name="Spatafora J."/>
            <person name="Crous P."/>
            <person name="Grigoriev I."/>
        </authorList>
    </citation>
    <scope>NUCLEOTIDE SEQUENCE</scope>
    <source>
        <strain evidence="4">CBS 279.74</strain>
    </source>
</reference>
<dbReference type="CDD" id="cd00067">
    <property type="entry name" value="GAL4"/>
    <property type="match status" value="1"/>
</dbReference>
<proteinExistence type="predicted"/>
<evidence type="ECO:0000313" key="5">
    <source>
        <dbReference type="Proteomes" id="UP000799428"/>
    </source>
</evidence>
<evidence type="ECO:0000256" key="2">
    <source>
        <dbReference type="SAM" id="MobiDB-lite"/>
    </source>
</evidence>
<dbReference type="PROSITE" id="PS50048">
    <property type="entry name" value="ZN2_CY6_FUNGAL_2"/>
    <property type="match status" value="1"/>
</dbReference>
<evidence type="ECO:0000256" key="1">
    <source>
        <dbReference type="ARBA" id="ARBA00023242"/>
    </source>
</evidence>
<dbReference type="InterPro" id="IPR036864">
    <property type="entry name" value="Zn2-C6_fun-type_DNA-bd_sf"/>
</dbReference>
<gene>
    <name evidence="4" type="ORF">K504DRAFT_91732</name>
</gene>
<feature type="region of interest" description="Disordered" evidence="2">
    <location>
        <begin position="201"/>
        <end position="240"/>
    </location>
</feature>
<sequence>MAGPAKKNRSARGDTSTRPKTLDLPPAISSVREIPLAPLSQISDLDLDTSGSRSPIVIEIPRACLECARRDFKCDDIASLPCQRCRLFNEPCVGPLRPTESNEAGARRQVRQVKELVGLHKYKAYGVLFYLAQRFGKEVEGWEALHEAINPQNEKNPVKKAANGELSKWASEVEGMSKYYYREERGGDPVVFLDQALVGEAESGNSQEWSKESWDNEEVGSNEEDQNARDIKKQEVWGMS</sequence>
<dbReference type="GO" id="GO:0000981">
    <property type="term" value="F:DNA-binding transcription factor activity, RNA polymerase II-specific"/>
    <property type="evidence" value="ECO:0007669"/>
    <property type="project" value="InterPro"/>
</dbReference>
<evidence type="ECO:0000313" key="4">
    <source>
        <dbReference type="EMBL" id="KAF2705501.1"/>
    </source>
</evidence>
<keyword evidence="1" id="KW-0539">Nucleus</keyword>
<feature type="region of interest" description="Disordered" evidence="2">
    <location>
        <begin position="1"/>
        <end position="24"/>
    </location>
</feature>
<organism evidence="4 5">
    <name type="scientific">Pleomassaria siparia CBS 279.74</name>
    <dbReference type="NCBI Taxonomy" id="1314801"/>
    <lineage>
        <taxon>Eukaryota</taxon>
        <taxon>Fungi</taxon>
        <taxon>Dikarya</taxon>
        <taxon>Ascomycota</taxon>
        <taxon>Pezizomycotina</taxon>
        <taxon>Dothideomycetes</taxon>
        <taxon>Pleosporomycetidae</taxon>
        <taxon>Pleosporales</taxon>
        <taxon>Pleomassariaceae</taxon>
        <taxon>Pleomassaria</taxon>
    </lineage>
</organism>
<accession>A0A6G1JZ64</accession>